<protein>
    <submittedName>
        <fullName evidence="1">Uncharacterized protein</fullName>
    </submittedName>
</protein>
<name>A0A8X6QN48_NEPPI</name>
<comment type="caution">
    <text evidence="1">The sequence shown here is derived from an EMBL/GenBank/DDBJ whole genome shotgun (WGS) entry which is preliminary data.</text>
</comment>
<keyword evidence="2" id="KW-1185">Reference proteome</keyword>
<reference evidence="1" key="1">
    <citation type="submission" date="2020-08" db="EMBL/GenBank/DDBJ databases">
        <title>Multicomponent nature underlies the extraordinary mechanical properties of spider dragline silk.</title>
        <authorList>
            <person name="Kono N."/>
            <person name="Nakamura H."/>
            <person name="Mori M."/>
            <person name="Yoshida Y."/>
            <person name="Ohtoshi R."/>
            <person name="Malay A.D."/>
            <person name="Moran D.A.P."/>
            <person name="Tomita M."/>
            <person name="Numata K."/>
            <person name="Arakawa K."/>
        </authorList>
    </citation>
    <scope>NUCLEOTIDE SEQUENCE</scope>
</reference>
<accession>A0A8X6QN48</accession>
<organism evidence="1 2">
    <name type="scientific">Nephila pilipes</name>
    <name type="common">Giant wood spider</name>
    <name type="synonym">Nephila maculata</name>
    <dbReference type="NCBI Taxonomy" id="299642"/>
    <lineage>
        <taxon>Eukaryota</taxon>
        <taxon>Metazoa</taxon>
        <taxon>Ecdysozoa</taxon>
        <taxon>Arthropoda</taxon>
        <taxon>Chelicerata</taxon>
        <taxon>Arachnida</taxon>
        <taxon>Araneae</taxon>
        <taxon>Araneomorphae</taxon>
        <taxon>Entelegynae</taxon>
        <taxon>Araneoidea</taxon>
        <taxon>Nephilidae</taxon>
        <taxon>Nephila</taxon>
    </lineage>
</organism>
<dbReference type="EMBL" id="BMAW01083363">
    <property type="protein sequence ID" value="GFU33636.1"/>
    <property type="molecule type" value="Genomic_DNA"/>
</dbReference>
<evidence type="ECO:0000313" key="2">
    <source>
        <dbReference type="Proteomes" id="UP000887013"/>
    </source>
</evidence>
<sequence>MLQPDHPAVKVIVRHDRPEKLHAPVSTFREECRGVIITIASANICLSSPIRFGYFSSSDRLRLFVPSIMSYS</sequence>
<gene>
    <name evidence="1" type="ORF">NPIL_226301</name>
</gene>
<dbReference type="Proteomes" id="UP000887013">
    <property type="component" value="Unassembled WGS sequence"/>
</dbReference>
<dbReference type="AlphaFoldDB" id="A0A8X6QN48"/>
<proteinExistence type="predicted"/>
<evidence type="ECO:0000313" key="1">
    <source>
        <dbReference type="EMBL" id="GFU33636.1"/>
    </source>
</evidence>